<reference evidence="1" key="1">
    <citation type="submission" date="2012-05" db="EMBL/GenBank/DDBJ databases">
        <authorList>
            <person name="Krishnakumar V."/>
            <person name="Cheung F."/>
            <person name="Xiao Y."/>
            <person name="Chan A."/>
            <person name="Moskal W.A."/>
            <person name="Town C.D."/>
        </authorList>
    </citation>
    <scope>NUCLEOTIDE SEQUENCE</scope>
</reference>
<accession>I3S5U1</accession>
<proteinExistence type="evidence at transcript level"/>
<evidence type="ECO:0000313" key="1">
    <source>
        <dbReference type="EMBL" id="AFK35633.1"/>
    </source>
</evidence>
<name>I3S5U1_MEDTR</name>
<sequence length="46" mass="5609">MNQRRVRNSVMVYMRMMPNHPQLSYISMSIKRARKPLYLVLLDNKQ</sequence>
<organism evidence="1">
    <name type="scientific">Medicago truncatula</name>
    <name type="common">Barrel medic</name>
    <name type="synonym">Medicago tribuloides</name>
    <dbReference type="NCBI Taxonomy" id="3880"/>
    <lineage>
        <taxon>Eukaryota</taxon>
        <taxon>Viridiplantae</taxon>
        <taxon>Streptophyta</taxon>
        <taxon>Embryophyta</taxon>
        <taxon>Tracheophyta</taxon>
        <taxon>Spermatophyta</taxon>
        <taxon>Magnoliopsida</taxon>
        <taxon>eudicotyledons</taxon>
        <taxon>Gunneridae</taxon>
        <taxon>Pentapetalae</taxon>
        <taxon>rosids</taxon>
        <taxon>fabids</taxon>
        <taxon>Fabales</taxon>
        <taxon>Fabaceae</taxon>
        <taxon>Papilionoideae</taxon>
        <taxon>50 kb inversion clade</taxon>
        <taxon>NPAAA clade</taxon>
        <taxon>Hologalegina</taxon>
        <taxon>IRL clade</taxon>
        <taxon>Trifolieae</taxon>
        <taxon>Medicago</taxon>
    </lineage>
</organism>
<dbReference type="EMBL" id="BT135838">
    <property type="protein sequence ID" value="AFK35633.1"/>
    <property type="molecule type" value="mRNA"/>
</dbReference>
<protein>
    <submittedName>
        <fullName evidence="1">Uncharacterized protein</fullName>
    </submittedName>
</protein>
<dbReference type="AlphaFoldDB" id="I3S5U1"/>